<proteinExistence type="predicted"/>
<protein>
    <submittedName>
        <fullName evidence="3">BlaR1 peptidase M56</fullName>
    </submittedName>
</protein>
<feature type="transmembrane region" description="Helical" evidence="1">
    <location>
        <begin position="120"/>
        <end position="142"/>
    </location>
</feature>
<dbReference type="RefSeq" id="WP_074736579.1">
    <property type="nucleotide sequence ID" value="NZ_FNNP01000002.1"/>
</dbReference>
<feature type="domain" description="Peptidase M56" evidence="2">
    <location>
        <begin position="138"/>
        <end position="275"/>
    </location>
</feature>
<evidence type="ECO:0000313" key="4">
    <source>
        <dbReference type="Proteomes" id="UP000183400"/>
    </source>
</evidence>
<feature type="transmembrane region" description="Helical" evidence="1">
    <location>
        <begin position="314"/>
        <end position="336"/>
    </location>
</feature>
<dbReference type="STRING" id="985054.SAMN05444358_10242"/>
<evidence type="ECO:0000259" key="2">
    <source>
        <dbReference type="Pfam" id="PF05569"/>
    </source>
</evidence>
<feature type="transmembrane region" description="Helical" evidence="1">
    <location>
        <begin position="12"/>
        <end position="31"/>
    </location>
</feature>
<dbReference type="PANTHER" id="PTHR34978">
    <property type="entry name" value="POSSIBLE SENSOR-TRANSDUCER PROTEIN BLAR"/>
    <property type="match status" value="1"/>
</dbReference>
<dbReference type="InterPro" id="IPR008756">
    <property type="entry name" value="Peptidase_M56"/>
</dbReference>
<gene>
    <name evidence="3" type="ORF">SAMN05444358_10242</name>
</gene>
<dbReference type="Pfam" id="PF05569">
    <property type="entry name" value="Peptidase_M56"/>
    <property type="match status" value="1"/>
</dbReference>
<sequence>MTAVKPVLDVYLELNLIIVLSLLVWLGVRFAMKLTSLRFAYFAQLRVLKALLLCIVLSPILAIGLSEMFEFALPGRPVALGDIAVAAFLRGDIALPATQFESLLNARERWAENVLNGGSLSATLVLAMLAVGATGLVLRVAYAAIRVRETVNSSFLWRRSAKVDIRLSDRISVPFAVRGLWRRHVVLPTYLLDKPEELRFAIAHEFQHVRAGDVEWQLMLELLRPLLFWNPAYIALKYDFERLRELGCDQSIVSRRRLNASDYANCLLNYCGRIVSRDGAHVLNVALVSGGRAKRVLRQRVLALSDAPRRYRPFNAMVCGCALVFVGVLAFGSASVRQADGWSHDRLMLSTVVNLERLAERNQGN</sequence>
<feature type="transmembrane region" description="Helical" evidence="1">
    <location>
        <begin position="43"/>
        <end position="65"/>
    </location>
</feature>
<organism evidence="3 4">
    <name type="scientific">Ruegeria halocynthiae</name>
    <dbReference type="NCBI Taxonomy" id="985054"/>
    <lineage>
        <taxon>Bacteria</taxon>
        <taxon>Pseudomonadati</taxon>
        <taxon>Pseudomonadota</taxon>
        <taxon>Alphaproteobacteria</taxon>
        <taxon>Rhodobacterales</taxon>
        <taxon>Roseobacteraceae</taxon>
        <taxon>Ruegeria</taxon>
    </lineage>
</organism>
<keyword evidence="1" id="KW-1133">Transmembrane helix</keyword>
<keyword evidence="1" id="KW-0812">Transmembrane</keyword>
<keyword evidence="4" id="KW-1185">Reference proteome</keyword>
<reference evidence="4" key="1">
    <citation type="submission" date="2016-10" db="EMBL/GenBank/DDBJ databases">
        <authorList>
            <person name="Varghese N."/>
            <person name="Submissions S."/>
        </authorList>
    </citation>
    <scope>NUCLEOTIDE SEQUENCE [LARGE SCALE GENOMIC DNA]</scope>
    <source>
        <strain evidence="4">DSM 27839</strain>
    </source>
</reference>
<dbReference type="PANTHER" id="PTHR34978:SF3">
    <property type="entry name" value="SLR0241 PROTEIN"/>
    <property type="match status" value="1"/>
</dbReference>
<keyword evidence="1" id="KW-0472">Membrane</keyword>
<dbReference type="EMBL" id="FNNP01000002">
    <property type="protein sequence ID" value="SDW95759.1"/>
    <property type="molecule type" value="Genomic_DNA"/>
</dbReference>
<evidence type="ECO:0000256" key="1">
    <source>
        <dbReference type="SAM" id="Phobius"/>
    </source>
</evidence>
<dbReference type="InterPro" id="IPR052173">
    <property type="entry name" value="Beta-lactam_resp_regulator"/>
</dbReference>
<dbReference type="Proteomes" id="UP000183400">
    <property type="component" value="Unassembled WGS sequence"/>
</dbReference>
<accession>A0A1H2XTV3</accession>
<name>A0A1H2XTV3_9RHOB</name>
<dbReference type="AlphaFoldDB" id="A0A1H2XTV3"/>
<evidence type="ECO:0000313" key="3">
    <source>
        <dbReference type="EMBL" id="SDW95759.1"/>
    </source>
</evidence>
<dbReference type="OrthoDB" id="7743548at2"/>